<evidence type="ECO:0000313" key="3">
    <source>
        <dbReference type="Proteomes" id="UP000724874"/>
    </source>
</evidence>
<organism evidence="2 3">
    <name type="scientific">Gymnopilus junonius</name>
    <name type="common">Spectacular rustgill mushroom</name>
    <name type="synonym">Gymnopilus spectabilis subsp. junonius</name>
    <dbReference type="NCBI Taxonomy" id="109634"/>
    <lineage>
        <taxon>Eukaryota</taxon>
        <taxon>Fungi</taxon>
        <taxon>Dikarya</taxon>
        <taxon>Basidiomycota</taxon>
        <taxon>Agaricomycotina</taxon>
        <taxon>Agaricomycetes</taxon>
        <taxon>Agaricomycetidae</taxon>
        <taxon>Agaricales</taxon>
        <taxon>Agaricineae</taxon>
        <taxon>Hymenogastraceae</taxon>
        <taxon>Gymnopilus</taxon>
    </lineage>
</organism>
<feature type="signal peptide" evidence="1">
    <location>
        <begin position="1"/>
        <end position="19"/>
    </location>
</feature>
<gene>
    <name evidence="2" type="ORF">CPB84DRAFT_1783727</name>
</gene>
<keyword evidence="3" id="KW-1185">Reference proteome</keyword>
<evidence type="ECO:0000256" key="1">
    <source>
        <dbReference type="SAM" id="SignalP"/>
    </source>
</evidence>
<reference evidence="2" key="1">
    <citation type="submission" date="2020-11" db="EMBL/GenBank/DDBJ databases">
        <authorList>
            <consortium name="DOE Joint Genome Institute"/>
            <person name="Ahrendt S."/>
            <person name="Riley R."/>
            <person name="Andreopoulos W."/>
            <person name="LaButti K."/>
            <person name="Pangilinan J."/>
            <person name="Ruiz-duenas F.J."/>
            <person name="Barrasa J.M."/>
            <person name="Sanchez-Garcia M."/>
            <person name="Camarero S."/>
            <person name="Miyauchi S."/>
            <person name="Serrano A."/>
            <person name="Linde D."/>
            <person name="Babiker R."/>
            <person name="Drula E."/>
            <person name="Ayuso-Fernandez I."/>
            <person name="Pacheco R."/>
            <person name="Padilla G."/>
            <person name="Ferreira P."/>
            <person name="Barriuso J."/>
            <person name="Kellner H."/>
            <person name="Castanera R."/>
            <person name="Alfaro M."/>
            <person name="Ramirez L."/>
            <person name="Pisabarro A.G."/>
            <person name="Kuo A."/>
            <person name="Tritt A."/>
            <person name="Lipzen A."/>
            <person name="He G."/>
            <person name="Yan M."/>
            <person name="Ng V."/>
            <person name="Cullen D."/>
            <person name="Martin F."/>
            <person name="Rosso M.-N."/>
            <person name="Henrissat B."/>
            <person name="Hibbett D."/>
            <person name="Martinez A.T."/>
            <person name="Grigoriev I.V."/>
        </authorList>
    </citation>
    <scope>NUCLEOTIDE SEQUENCE</scope>
    <source>
        <strain evidence="2">AH 44721</strain>
    </source>
</reference>
<protein>
    <recommendedName>
        <fullName evidence="4">Secreted protein</fullName>
    </recommendedName>
</protein>
<feature type="chain" id="PRO_5040500115" description="Secreted protein" evidence="1">
    <location>
        <begin position="20"/>
        <end position="90"/>
    </location>
</feature>
<evidence type="ECO:0000313" key="2">
    <source>
        <dbReference type="EMBL" id="KAF8892331.1"/>
    </source>
</evidence>
<name>A0A9P5NJD2_GYMJU</name>
<sequence>MLFVVIVFLFPADINPTSNDRNYTVVVLEFNQVRNQIHQSIISTSKMSSRVRPISFARASFCSNVAPSFGVPRRSTIFSSPVFLILISTR</sequence>
<comment type="caution">
    <text evidence="2">The sequence shown here is derived from an EMBL/GenBank/DDBJ whole genome shotgun (WGS) entry which is preliminary data.</text>
</comment>
<dbReference type="EMBL" id="JADNYJ010000069">
    <property type="protein sequence ID" value="KAF8892331.1"/>
    <property type="molecule type" value="Genomic_DNA"/>
</dbReference>
<keyword evidence="1" id="KW-0732">Signal</keyword>
<dbReference type="Proteomes" id="UP000724874">
    <property type="component" value="Unassembled WGS sequence"/>
</dbReference>
<accession>A0A9P5NJD2</accession>
<proteinExistence type="predicted"/>
<evidence type="ECO:0008006" key="4">
    <source>
        <dbReference type="Google" id="ProtNLM"/>
    </source>
</evidence>
<dbReference type="AlphaFoldDB" id="A0A9P5NJD2"/>